<evidence type="ECO:0000256" key="1">
    <source>
        <dbReference type="ARBA" id="ARBA00001970"/>
    </source>
</evidence>
<name>A0A6A6C2K1_ZASCE</name>
<organism evidence="7 8">
    <name type="scientific">Zasmidium cellare ATCC 36951</name>
    <dbReference type="NCBI Taxonomy" id="1080233"/>
    <lineage>
        <taxon>Eukaryota</taxon>
        <taxon>Fungi</taxon>
        <taxon>Dikarya</taxon>
        <taxon>Ascomycota</taxon>
        <taxon>Pezizomycotina</taxon>
        <taxon>Dothideomycetes</taxon>
        <taxon>Dothideomycetidae</taxon>
        <taxon>Mycosphaerellales</taxon>
        <taxon>Mycosphaerellaceae</taxon>
        <taxon>Zasmidium</taxon>
    </lineage>
</organism>
<evidence type="ECO:0000313" key="8">
    <source>
        <dbReference type="Proteomes" id="UP000799537"/>
    </source>
</evidence>
<dbReference type="GeneID" id="54572016"/>
<dbReference type="RefSeq" id="XP_033661397.1">
    <property type="nucleotide sequence ID" value="XM_033818744.1"/>
</dbReference>
<dbReference type="GO" id="GO:0016829">
    <property type="term" value="F:lyase activity"/>
    <property type="evidence" value="ECO:0007669"/>
    <property type="project" value="UniProtKB-KW"/>
</dbReference>
<evidence type="ECO:0000256" key="6">
    <source>
        <dbReference type="SAM" id="MobiDB-lite"/>
    </source>
</evidence>
<keyword evidence="4" id="KW-0408">Iron</keyword>
<sequence length="358" mass="40895">MGSIEQSKRTHPLKKPKGHKPPVPRWSLKLPDSVTHIYTLYVGVQCHRGNTVARNKAERAIDSLLDDNSSHGRIMDTFRVTNGFDLEDSKVWVLYWTTKEGLETATKALDLQRLWNGLGGNKQDVGLWSEHFTTPIERLETNYSRLDHKPGLAQFPNTTQPPHETTAYWGAGRDRIPASAHDLFPTAKDAQSPSTIPRGVGERLTGTNYANMCHIRSGQWWEKCDDEERLAYEDNLQTTLMQGMNYLWQHPEETGTIGLRFLQNLDGNGAPIKETCGAGFHRNWADLERWSSRHPSHLAIFNGAMKHAKRFGEDRKFMTWHEVSILREGDAAFEYVNCDPRTGVMRWVELERETLQSS</sequence>
<evidence type="ECO:0000313" key="7">
    <source>
        <dbReference type="EMBL" id="KAF2160508.1"/>
    </source>
</evidence>
<dbReference type="Proteomes" id="UP000799537">
    <property type="component" value="Unassembled WGS sequence"/>
</dbReference>
<feature type="region of interest" description="Disordered" evidence="6">
    <location>
        <begin position="1"/>
        <end position="26"/>
    </location>
</feature>
<dbReference type="InterPro" id="IPR025702">
    <property type="entry name" value="OXD"/>
</dbReference>
<evidence type="ECO:0000256" key="3">
    <source>
        <dbReference type="ARBA" id="ARBA00022723"/>
    </source>
</evidence>
<proteinExistence type="predicted"/>
<keyword evidence="5" id="KW-0456">Lyase</keyword>
<evidence type="ECO:0008006" key="9">
    <source>
        <dbReference type="Google" id="ProtNLM"/>
    </source>
</evidence>
<reference evidence="7" key="1">
    <citation type="journal article" date="2020" name="Stud. Mycol.">
        <title>101 Dothideomycetes genomes: a test case for predicting lifestyles and emergence of pathogens.</title>
        <authorList>
            <person name="Haridas S."/>
            <person name="Albert R."/>
            <person name="Binder M."/>
            <person name="Bloem J."/>
            <person name="Labutti K."/>
            <person name="Salamov A."/>
            <person name="Andreopoulos B."/>
            <person name="Baker S."/>
            <person name="Barry K."/>
            <person name="Bills G."/>
            <person name="Bluhm B."/>
            <person name="Cannon C."/>
            <person name="Castanera R."/>
            <person name="Culley D."/>
            <person name="Daum C."/>
            <person name="Ezra D."/>
            <person name="Gonzalez J."/>
            <person name="Henrissat B."/>
            <person name="Kuo A."/>
            <person name="Liang C."/>
            <person name="Lipzen A."/>
            <person name="Lutzoni F."/>
            <person name="Magnuson J."/>
            <person name="Mondo S."/>
            <person name="Nolan M."/>
            <person name="Ohm R."/>
            <person name="Pangilinan J."/>
            <person name="Park H.-J."/>
            <person name="Ramirez L."/>
            <person name="Alfaro M."/>
            <person name="Sun H."/>
            <person name="Tritt A."/>
            <person name="Yoshinaga Y."/>
            <person name="Zwiers L.-H."/>
            <person name="Turgeon B."/>
            <person name="Goodwin S."/>
            <person name="Spatafora J."/>
            <person name="Crous P."/>
            <person name="Grigoriev I."/>
        </authorList>
    </citation>
    <scope>NUCLEOTIDE SEQUENCE</scope>
    <source>
        <strain evidence="7">ATCC 36951</strain>
    </source>
</reference>
<dbReference type="OrthoDB" id="3359285at2759"/>
<accession>A0A6A6C2K1</accession>
<dbReference type="Pfam" id="PF13816">
    <property type="entry name" value="Dehydratase_hem"/>
    <property type="match status" value="1"/>
</dbReference>
<gene>
    <name evidence="7" type="ORF">M409DRAFT_70464</name>
</gene>
<dbReference type="AlphaFoldDB" id="A0A6A6C2K1"/>
<protein>
    <recommendedName>
        <fullName evidence="9">Phenylacetaldoxime dehydratase</fullName>
    </recommendedName>
</protein>
<keyword evidence="3" id="KW-0479">Metal-binding</keyword>
<evidence type="ECO:0000256" key="5">
    <source>
        <dbReference type="ARBA" id="ARBA00023239"/>
    </source>
</evidence>
<keyword evidence="8" id="KW-1185">Reference proteome</keyword>
<dbReference type="EMBL" id="ML993626">
    <property type="protein sequence ID" value="KAF2160508.1"/>
    <property type="molecule type" value="Genomic_DNA"/>
</dbReference>
<evidence type="ECO:0000256" key="2">
    <source>
        <dbReference type="ARBA" id="ARBA00022617"/>
    </source>
</evidence>
<feature type="compositionally biased region" description="Basic residues" evidence="6">
    <location>
        <begin position="9"/>
        <end position="22"/>
    </location>
</feature>
<comment type="cofactor">
    <cofactor evidence="1">
        <name>heme b</name>
        <dbReference type="ChEBI" id="CHEBI:60344"/>
    </cofactor>
</comment>
<dbReference type="GO" id="GO:0046872">
    <property type="term" value="F:metal ion binding"/>
    <property type="evidence" value="ECO:0007669"/>
    <property type="project" value="UniProtKB-KW"/>
</dbReference>
<evidence type="ECO:0000256" key="4">
    <source>
        <dbReference type="ARBA" id="ARBA00023004"/>
    </source>
</evidence>
<keyword evidence="2" id="KW-0349">Heme</keyword>